<dbReference type="GO" id="GO:0008168">
    <property type="term" value="F:methyltransferase activity"/>
    <property type="evidence" value="ECO:0007669"/>
    <property type="project" value="UniProtKB-KW"/>
</dbReference>
<evidence type="ECO:0000256" key="2">
    <source>
        <dbReference type="ARBA" id="ARBA00022679"/>
    </source>
</evidence>
<gene>
    <name evidence="4" type="ORF">MARA_09000</name>
</gene>
<proteinExistence type="predicted"/>
<dbReference type="EMBL" id="AP022593">
    <property type="protein sequence ID" value="BBY47432.1"/>
    <property type="molecule type" value="Genomic_DNA"/>
</dbReference>
<dbReference type="Pfam" id="PF13649">
    <property type="entry name" value="Methyltransf_25"/>
    <property type="match status" value="1"/>
</dbReference>
<dbReference type="PANTHER" id="PTHR43861">
    <property type="entry name" value="TRANS-ACONITATE 2-METHYLTRANSFERASE-RELATED"/>
    <property type="match status" value="1"/>
</dbReference>
<evidence type="ECO:0000259" key="3">
    <source>
        <dbReference type="Pfam" id="PF13649"/>
    </source>
</evidence>
<dbReference type="RefSeq" id="WP_163917363.1">
    <property type="nucleotide sequence ID" value="NZ_AP022593.1"/>
</dbReference>
<name>A0A7I7RS93_9MYCO</name>
<organism evidence="4 5">
    <name type="scientific">Mycolicibacterium arabiense</name>
    <dbReference type="NCBI Taxonomy" id="1286181"/>
    <lineage>
        <taxon>Bacteria</taxon>
        <taxon>Bacillati</taxon>
        <taxon>Actinomycetota</taxon>
        <taxon>Actinomycetes</taxon>
        <taxon>Mycobacteriales</taxon>
        <taxon>Mycobacteriaceae</taxon>
        <taxon>Mycolicibacterium</taxon>
    </lineage>
</organism>
<feature type="domain" description="Methyltransferase" evidence="3">
    <location>
        <begin position="35"/>
        <end position="127"/>
    </location>
</feature>
<dbReference type="AlphaFoldDB" id="A0A7I7RS93"/>
<protein>
    <submittedName>
        <fullName evidence="4">SAM-dependent methyltransferase</fullName>
    </submittedName>
</protein>
<evidence type="ECO:0000313" key="4">
    <source>
        <dbReference type="EMBL" id="BBY47432.1"/>
    </source>
</evidence>
<dbReference type="InterPro" id="IPR029063">
    <property type="entry name" value="SAM-dependent_MTases_sf"/>
</dbReference>
<dbReference type="InterPro" id="IPR041698">
    <property type="entry name" value="Methyltransf_25"/>
</dbReference>
<dbReference type="PANTHER" id="PTHR43861:SF1">
    <property type="entry name" value="TRANS-ACONITATE 2-METHYLTRANSFERASE"/>
    <property type="match status" value="1"/>
</dbReference>
<keyword evidence="1 4" id="KW-0489">Methyltransferase</keyword>
<dbReference type="Gene3D" id="3.40.50.150">
    <property type="entry name" value="Vaccinia Virus protein VP39"/>
    <property type="match status" value="1"/>
</dbReference>
<keyword evidence="2 4" id="KW-0808">Transferase</keyword>
<keyword evidence="5" id="KW-1185">Reference proteome</keyword>
<dbReference type="Proteomes" id="UP000467428">
    <property type="component" value="Chromosome"/>
</dbReference>
<dbReference type="KEGG" id="marz:MARA_09000"/>
<dbReference type="CDD" id="cd02440">
    <property type="entry name" value="AdoMet_MTases"/>
    <property type="match status" value="1"/>
</dbReference>
<reference evidence="4 5" key="1">
    <citation type="journal article" date="2019" name="Emerg. Microbes Infect.">
        <title>Comprehensive subspecies identification of 175 nontuberculous mycobacteria species based on 7547 genomic profiles.</title>
        <authorList>
            <person name="Matsumoto Y."/>
            <person name="Kinjo T."/>
            <person name="Motooka D."/>
            <person name="Nabeya D."/>
            <person name="Jung N."/>
            <person name="Uechi K."/>
            <person name="Horii T."/>
            <person name="Iida T."/>
            <person name="Fujita J."/>
            <person name="Nakamura S."/>
        </authorList>
    </citation>
    <scope>NUCLEOTIDE SEQUENCE [LARGE SCALE GENOMIC DNA]</scope>
    <source>
        <strain evidence="4 5">JCM 18538</strain>
    </source>
</reference>
<evidence type="ECO:0000256" key="1">
    <source>
        <dbReference type="ARBA" id="ARBA00022603"/>
    </source>
</evidence>
<geneLocation type="plasmid" evidence="5">
    <name>pjcm18538 dna</name>
</geneLocation>
<dbReference type="SUPFAM" id="SSF53335">
    <property type="entry name" value="S-adenosyl-L-methionine-dependent methyltransferases"/>
    <property type="match status" value="1"/>
</dbReference>
<dbReference type="GO" id="GO:0032259">
    <property type="term" value="P:methylation"/>
    <property type="evidence" value="ECO:0007669"/>
    <property type="project" value="UniProtKB-KW"/>
</dbReference>
<sequence length="266" mass="28392">MADWSGHDYAEVSGLQRAMITAAVAGLNVEPGECVLDIGCGDGYLTRMIADEVPSGIAVGVDASPRMIATAHAAAAERGSAARFAVADARRLPFTETFDAVVSFNALHWVPEQDQALSQIAAALKPGARATVQMVCAGPRPSLEAVAMDVSRSTTWLPRFDGFEAPFVHVDPDDYGALAAHAGLSLSQLTVTDREWDFGSAEAFARWCAVGTTGWTDRLDTGERDRFVADLVEAYQPIAGRAGLFRFMQMRAELSRSVPSRTVGPS</sequence>
<accession>A0A7I7RS93</accession>
<evidence type="ECO:0000313" key="5">
    <source>
        <dbReference type="Proteomes" id="UP000467428"/>
    </source>
</evidence>